<evidence type="ECO:0000256" key="16">
    <source>
        <dbReference type="SAM" id="MobiDB-lite"/>
    </source>
</evidence>
<dbReference type="OrthoDB" id="409122at2759"/>
<feature type="domain" description="Peptidase S53" evidence="18">
    <location>
        <begin position="270"/>
        <end position="682"/>
    </location>
</feature>
<dbReference type="FunFam" id="3.40.50.200:FF:000015">
    <property type="entry name" value="Tripeptidyl peptidase A"/>
    <property type="match status" value="1"/>
</dbReference>
<keyword evidence="14" id="KW-0325">Glycoprotein</keyword>
<dbReference type="AlphaFoldDB" id="A0A8T9BD02"/>
<feature type="active site" description="Charge relay system" evidence="15">
    <location>
        <position position="351"/>
    </location>
</feature>
<evidence type="ECO:0000256" key="4">
    <source>
        <dbReference type="ARBA" id="ARBA00012462"/>
    </source>
</evidence>
<evidence type="ECO:0000256" key="2">
    <source>
        <dbReference type="ARBA" id="ARBA00002451"/>
    </source>
</evidence>
<evidence type="ECO:0000256" key="6">
    <source>
        <dbReference type="ARBA" id="ARBA00022670"/>
    </source>
</evidence>
<proteinExistence type="predicted"/>
<dbReference type="InterPro" id="IPR015366">
    <property type="entry name" value="S53_propep"/>
</dbReference>
<dbReference type="Pfam" id="PF09286">
    <property type="entry name" value="Pro-kuma_activ"/>
    <property type="match status" value="1"/>
</dbReference>
<dbReference type="PROSITE" id="PS51695">
    <property type="entry name" value="SEDOLISIN"/>
    <property type="match status" value="1"/>
</dbReference>
<keyword evidence="17" id="KW-1133">Transmembrane helix</keyword>
<feature type="binding site" evidence="15">
    <location>
        <position position="660"/>
    </location>
    <ligand>
        <name>Ca(2+)</name>
        <dbReference type="ChEBI" id="CHEBI:29108"/>
    </ligand>
</feature>
<dbReference type="CDD" id="cd11377">
    <property type="entry name" value="Pro-peptidase_S53"/>
    <property type="match status" value="1"/>
</dbReference>
<keyword evidence="8" id="KW-0732">Signal</keyword>
<dbReference type="InterPro" id="IPR050819">
    <property type="entry name" value="Tripeptidyl-peptidase_I"/>
</dbReference>
<dbReference type="InterPro" id="IPR030400">
    <property type="entry name" value="Sedolisin_dom"/>
</dbReference>
<dbReference type="SUPFAM" id="SSF54897">
    <property type="entry name" value="Protease propeptides/inhibitors"/>
    <property type="match status" value="1"/>
</dbReference>
<evidence type="ECO:0000256" key="13">
    <source>
        <dbReference type="ARBA" id="ARBA00023145"/>
    </source>
</evidence>
<dbReference type="GO" id="GO:0004252">
    <property type="term" value="F:serine-type endopeptidase activity"/>
    <property type="evidence" value="ECO:0007669"/>
    <property type="project" value="UniProtKB-UniRule"/>
</dbReference>
<dbReference type="PANTHER" id="PTHR14218:SF19">
    <property type="entry name" value="SERINE PROTEASE AORO, PUTATIVE (AFU_ORTHOLOGUE AFUA_6G10250)-RELATED"/>
    <property type="match status" value="1"/>
</dbReference>
<keyword evidence="5" id="KW-0964">Secreted</keyword>
<comment type="caution">
    <text evidence="19">The sequence shown here is derived from an EMBL/GenBank/DDBJ whole genome shotgun (WGS) entry which is preliminary data.</text>
</comment>
<keyword evidence="9 15" id="KW-0378">Hydrolase</keyword>
<gene>
    <name evidence="19" type="primary">aorO_0</name>
    <name evidence="19" type="ORF">LARI1_G006608</name>
</gene>
<dbReference type="PANTHER" id="PTHR14218">
    <property type="entry name" value="PROTEASE S8 TRIPEPTIDYL PEPTIDASE I CLN2"/>
    <property type="match status" value="1"/>
</dbReference>
<evidence type="ECO:0000256" key="9">
    <source>
        <dbReference type="ARBA" id="ARBA00022801"/>
    </source>
</evidence>
<keyword evidence="6 15" id="KW-0645">Protease</keyword>
<feature type="active site" description="Charge relay system" evidence="15">
    <location>
        <position position="600"/>
    </location>
</feature>
<dbReference type="Proteomes" id="UP000469559">
    <property type="component" value="Unassembled WGS sequence"/>
</dbReference>
<evidence type="ECO:0000256" key="14">
    <source>
        <dbReference type="ARBA" id="ARBA00023180"/>
    </source>
</evidence>
<dbReference type="Gene3D" id="3.40.50.200">
    <property type="entry name" value="Peptidase S8/S53 domain"/>
    <property type="match status" value="1"/>
</dbReference>
<evidence type="ECO:0000256" key="3">
    <source>
        <dbReference type="ARBA" id="ARBA00004239"/>
    </source>
</evidence>
<evidence type="ECO:0000256" key="1">
    <source>
        <dbReference type="ARBA" id="ARBA00001910"/>
    </source>
</evidence>
<evidence type="ECO:0000313" key="20">
    <source>
        <dbReference type="Proteomes" id="UP000469559"/>
    </source>
</evidence>
<reference evidence="19 20" key="1">
    <citation type="submission" date="2018-05" db="EMBL/GenBank/DDBJ databases">
        <title>Whole genome sequencing for identification of molecular markers to develop diagnostic detection tools for the regulated plant pathogen Lachnellula willkommii.</title>
        <authorList>
            <person name="Giroux E."/>
            <person name="Bilodeau G."/>
        </authorList>
    </citation>
    <scope>NUCLEOTIDE SEQUENCE [LARGE SCALE GENOMIC DNA]</scope>
    <source>
        <strain evidence="19 20">CBS 203.66</strain>
    </source>
</reference>
<evidence type="ECO:0000256" key="7">
    <source>
        <dbReference type="ARBA" id="ARBA00022723"/>
    </source>
</evidence>
<feature type="compositionally biased region" description="Polar residues" evidence="16">
    <location>
        <begin position="236"/>
        <end position="252"/>
    </location>
</feature>
<organism evidence="19 20">
    <name type="scientific">Lachnellula arida</name>
    <dbReference type="NCBI Taxonomy" id="1316785"/>
    <lineage>
        <taxon>Eukaryota</taxon>
        <taxon>Fungi</taxon>
        <taxon>Dikarya</taxon>
        <taxon>Ascomycota</taxon>
        <taxon>Pezizomycotina</taxon>
        <taxon>Leotiomycetes</taxon>
        <taxon>Helotiales</taxon>
        <taxon>Lachnaceae</taxon>
        <taxon>Lachnellula</taxon>
    </lineage>
</organism>
<feature type="binding site" evidence="15">
    <location>
        <position position="642"/>
    </location>
    <ligand>
        <name>Ca(2+)</name>
        <dbReference type="ChEBI" id="CHEBI:29108"/>
    </ligand>
</feature>
<dbReference type="EC" id="3.4.14.10" evidence="4"/>
<dbReference type="SUPFAM" id="SSF52743">
    <property type="entry name" value="Subtilisin-like"/>
    <property type="match status" value="1"/>
</dbReference>
<sequence length="683" mass="73500">MRNHQPGTVTILIIWVSMLQFSIAKVDMRVQAVVQILAALVVAVSASPISATRHVVHESRSAPPSDWSKQARLHASSAIPVRIGLAQQNLHRVDEFIDQVSHPFSNNYGKHWSAAKVAETFSPSPETVFAVKSWLHGSGIEPSRIRTSQSRNWIEFNATVGEAESLLKAEYYLYNHHSGHKHVACEEYSIPVHLVDHVDIITPTVHFDKKIGAPRLVQTDERLPEPLYKLNKRDVQTSSGKLGSPNDASNPKQGDEVKNALMTLDNCDTMITPPCLQALYKAPTGNKAGKNNTLGIVEFTPQAFLQSDLNMWFKEFAPDVTQTTPNTNLIDGAIVQTTNKSFSFNGESALDLQYGMALIAPQHVTLYQVGDTVESGSFNNFLDAIDGSYCTFEGGGSKDSSVDGQYPDPEPGGFHGPLNCGGFASTKVISISYSSNEADLTSKYVQRQCMEYMKLGLQGVSILYSSGDSGVAGNGGTCINHQTGALNNGASGKFNPSFPGTCPYITSVGATQVLNGSSVLAPESACEKVIFSGGGFSNVFPMASYQRSTMSTFFARNKIPYGADRFNNSQTVRGYPDVSANGANYVVAVDGAFSLTFGTSASTPTFASLVNMINEERLAVGKGPVGFLNPTLYANPHVLNDITTGGNRGCGTPGFNSTIGWDPVTGLGTPNYPKMLKLFMSLP</sequence>
<comment type="function">
    <text evidence="2">Secreted tripeptidyl-peptidase which degrades proteins at acidic pHs and is involved in virulence.</text>
</comment>
<evidence type="ECO:0000256" key="11">
    <source>
        <dbReference type="ARBA" id="ARBA00022837"/>
    </source>
</evidence>
<feature type="binding site" evidence="15">
    <location>
        <position position="641"/>
    </location>
    <ligand>
        <name>Ca(2+)</name>
        <dbReference type="ChEBI" id="CHEBI:29108"/>
    </ligand>
</feature>
<feature type="active site" description="Charge relay system" evidence="15">
    <location>
        <position position="347"/>
    </location>
</feature>
<evidence type="ECO:0000256" key="12">
    <source>
        <dbReference type="ARBA" id="ARBA00023026"/>
    </source>
</evidence>
<comment type="catalytic activity">
    <reaction evidence="1">
        <text>Release of an N-terminal tripeptide from a polypeptide.</text>
        <dbReference type="EC" id="3.4.14.10"/>
    </reaction>
</comment>
<evidence type="ECO:0000259" key="18">
    <source>
        <dbReference type="PROSITE" id="PS51695"/>
    </source>
</evidence>
<feature type="transmembrane region" description="Helical" evidence="17">
    <location>
        <begin position="6"/>
        <end position="23"/>
    </location>
</feature>
<feature type="binding site" evidence="15">
    <location>
        <position position="662"/>
    </location>
    <ligand>
        <name>Ca(2+)</name>
        <dbReference type="ChEBI" id="CHEBI:29108"/>
    </ligand>
</feature>
<keyword evidence="13" id="KW-0865">Zymogen</keyword>
<feature type="region of interest" description="Disordered" evidence="16">
    <location>
        <begin position="227"/>
        <end position="254"/>
    </location>
</feature>
<keyword evidence="11 15" id="KW-0106">Calcium</keyword>
<keyword evidence="17" id="KW-0472">Membrane</keyword>
<keyword evidence="12" id="KW-0843">Virulence</keyword>
<dbReference type="GO" id="GO:0046872">
    <property type="term" value="F:metal ion binding"/>
    <property type="evidence" value="ECO:0007669"/>
    <property type="project" value="UniProtKB-UniRule"/>
</dbReference>
<keyword evidence="7 15" id="KW-0479">Metal-binding</keyword>
<dbReference type="SMART" id="SM00944">
    <property type="entry name" value="Pro-kuma_activ"/>
    <property type="match status" value="1"/>
</dbReference>
<comment type="subcellular location">
    <subcellularLocation>
        <location evidence="3">Secreted</location>
        <location evidence="3">Extracellular space</location>
    </subcellularLocation>
</comment>
<dbReference type="InterPro" id="IPR036852">
    <property type="entry name" value="Peptidase_S8/S53_dom_sf"/>
</dbReference>
<dbReference type="GO" id="GO:0005576">
    <property type="term" value="C:extracellular region"/>
    <property type="evidence" value="ECO:0007669"/>
    <property type="project" value="UniProtKB-SubCell"/>
</dbReference>
<protein>
    <recommendedName>
        <fullName evidence="4">tripeptidyl-peptidase II</fullName>
        <ecNumber evidence="4">3.4.14.10</ecNumber>
    </recommendedName>
</protein>
<evidence type="ECO:0000256" key="17">
    <source>
        <dbReference type="SAM" id="Phobius"/>
    </source>
</evidence>
<evidence type="ECO:0000256" key="5">
    <source>
        <dbReference type="ARBA" id="ARBA00022525"/>
    </source>
</evidence>
<evidence type="ECO:0000313" key="19">
    <source>
        <dbReference type="EMBL" id="TVY17818.1"/>
    </source>
</evidence>
<name>A0A8T9BD02_9HELO</name>
<evidence type="ECO:0000256" key="10">
    <source>
        <dbReference type="ARBA" id="ARBA00022825"/>
    </source>
</evidence>
<dbReference type="CDD" id="cd04056">
    <property type="entry name" value="Peptidases_S53"/>
    <property type="match status" value="1"/>
</dbReference>
<evidence type="ECO:0000256" key="8">
    <source>
        <dbReference type="ARBA" id="ARBA00022729"/>
    </source>
</evidence>
<keyword evidence="20" id="KW-1185">Reference proteome</keyword>
<dbReference type="GO" id="GO:0008240">
    <property type="term" value="F:tripeptidyl-peptidase activity"/>
    <property type="evidence" value="ECO:0007669"/>
    <property type="project" value="UniProtKB-EC"/>
</dbReference>
<keyword evidence="17" id="KW-0812">Transmembrane</keyword>
<dbReference type="GO" id="GO:0006508">
    <property type="term" value="P:proteolysis"/>
    <property type="evidence" value="ECO:0007669"/>
    <property type="project" value="UniProtKB-KW"/>
</dbReference>
<accession>A0A8T9BD02</accession>
<evidence type="ECO:0000256" key="15">
    <source>
        <dbReference type="PROSITE-ProRule" id="PRU01032"/>
    </source>
</evidence>
<comment type="cofactor">
    <cofactor evidence="15">
        <name>Ca(2+)</name>
        <dbReference type="ChEBI" id="CHEBI:29108"/>
    </cofactor>
    <text evidence="15">Binds 1 Ca(2+) ion per subunit.</text>
</comment>
<keyword evidence="10 15" id="KW-0720">Serine protease</keyword>
<dbReference type="EMBL" id="QGMF01000220">
    <property type="protein sequence ID" value="TVY17818.1"/>
    <property type="molecule type" value="Genomic_DNA"/>
</dbReference>